<sequence length="429" mass="46477">MEIATERMDGVLVIGLKGRLDGYAATQAAPEIERSLRDDDRSVVFDMDGLTYMSSAGIRILLALHKKVKARNGGIALCNVGEYPRNVLSMAGFDRVLPIFSSRDDALREVQKREGSLSLIADLKNPTVEREGARFGFEPASRAPASLRVKGSLSTLLHARIREEDLSAERLSGITYSLGLGALGGGVEDTMPFLGEMMTLHGSMIWLPTDGHDTPDFFVPAGDTGAVRAYTAFNLSLEGAFNEVAVVEATGEEGIALDALYRAIFALAKERRKECRGVLATAIWGVVAGVQSTGIKRSPIAQDAPANGGSILDPENYDEWMDVCTEMKYDGYSIVTFGIGVDLSADLSGYDRAALDAIHTEEAGTGDLHLHNHGVVFRNVPWDPETDLVRGIERCLADGEFVDMRHLLDSTRIRRAKVGIAYISAIKQA</sequence>
<accession>A0A7K4HLD5</accession>
<feature type="domain" description="STAS" evidence="2">
    <location>
        <begin position="1"/>
        <end position="110"/>
    </location>
</feature>
<reference evidence="3 4" key="1">
    <citation type="submission" date="2020-06" db="EMBL/GenBank/DDBJ databases">
        <title>Methanofollis fontis sp. nov., a methanogen isolated from marine sediments near a cold seep at Four-Way Closure Ridge offshore southwestern Taiwan.</title>
        <authorList>
            <person name="Chen S.-C."/>
            <person name="Teng N.-H."/>
            <person name="Lin Y.-S."/>
            <person name="Lai M.-C."/>
            <person name="Chen H.-H."/>
            <person name="Wang C.-C."/>
        </authorList>
    </citation>
    <scope>NUCLEOTIDE SEQUENCE [LARGE SCALE GENOMIC DNA]</scope>
    <source>
        <strain evidence="3 4">DSM 2702</strain>
    </source>
</reference>
<gene>
    <name evidence="3" type="ORF">HWN36_00630</name>
</gene>
<organism evidence="3 4">
    <name type="scientific">Methanofollis tationis</name>
    <dbReference type="NCBI Taxonomy" id="81417"/>
    <lineage>
        <taxon>Archaea</taxon>
        <taxon>Methanobacteriati</taxon>
        <taxon>Methanobacteriota</taxon>
        <taxon>Stenosarchaea group</taxon>
        <taxon>Methanomicrobia</taxon>
        <taxon>Methanomicrobiales</taxon>
        <taxon>Methanomicrobiaceae</taxon>
        <taxon>Methanofollis</taxon>
    </lineage>
</organism>
<dbReference type="InterPro" id="IPR003658">
    <property type="entry name" value="Anti-sigma_ant"/>
</dbReference>
<dbReference type="Pfam" id="PF01740">
    <property type="entry name" value="STAS"/>
    <property type="match status" value="1"/>
</dbReference>
<keyword evidence="4" id="KW-1185">Reference proteome</keyword>
<dbReference type="SUPFAM" id="SSF52091">
    <property type="entry name" value="SpoIIaa-like"/>
    <property type="match status" value="1"/>
</dbReference>
<protein>
    <submittedName>
        <fullName evidence="3">STAS domain-containing protein</fullName>
    </submittedName>
</protein>
<proteinExistence type="inferred from homology"/>
<comment type="caution">
    <text evidence="3">The sequence shown here is derived from an EMBL/GenBank/DDBJ whole genome shotgun (WGS) entry which is preliminary data.</text>
</comment>
<dbReference type="GO" id="GO:0043856">
    <property type="term" value="F:anti-sigma factor antagonist activity"/>
    <property type="evidence" value="ECO:0007669"/>
    <property type="project" value="InterPro"/>
</dbReference>
<evidence type="ECO:0000313" key="3">
    <source>
        <dbReference type="EMBL" id="NVO65857.1"/>
    </source>
</evidence>
<dbReference type="NCBIfam" id="TIGR00377">
    <property type="entry name" value="ant_ant_sig"/>
    <property type="match status" value="1"/>
</dbReference>
<evidence type="ECO:0000313" key="4">
    <source>
        <dbReference type="Proteomes" id="UP000570823"/>
    </source>
</evidence>
<dbReference type="Gene3D" id="3.30.750.24">
    <property type="entry name" value="STAS domain"/>
    <property type="match status" value="1"/>
</dbReference>
<dbReference type="RefSeq" id="WP_176787407.1">
    <property type="nucleotide sequence ID" value="NZ_JABXWR010000001.1"/>
</dbReference>
<dbReference type="PROSITE" id="PS50801">
    <property type="entry name" value="STAS"/>
    <property type="match status" value="1"/>
</dbReference>
<dbReference type="PANTHER" id="PTHR33495">
    <property type="entry name" value="ANTI-SIGMA FACTOR ANTAGONIST TM_1081-RELATED-RELATED"/>
    <property type="match status" value="1"/>
</dbReference>
<dbReference type="Proteomes" id="UP000570823">
    <property type="component" value="Unassembled WGS sequence"/>
</dbReference>
<comment type="similarity">
    <text evidence="1">Belongs to the anti-sigma-factor antagonist family.</text>
</comment>
<dbReference type="CDD" id="cd07043">
    <property type="entry name" value="STAS_anti-anti-sigma_factors"/>
    <property type="match status" value="1"/>
</dbReference>
<evidence type="ECO:0000256" key="1">
    <source>
        <dbReference type="ARBA" id="ARBA00009013"/>
    </source>
</evidence>
<dbReference type="OrthoDB" id="117995at2157"/>
<dbReference type="InterPro" id="IPR036513">
    <property type="entry name" value="STAS_dom_sf"/>
</dbReference>
<dbReference type="InterPro" id="IPR002645">
    <property type="entry name" value="STAS_dom"/>
</dbReference>
<dbReference type="AlphaFoldDB" id="A0A7K4HLD5"/>
<name>A0A7K4HLD5_9EURY</name>
<evidence type="ECO:0000259" key="2">
    <source>
        <dbReference type="PROSITE" id="PS50801"/>
    </source>
</evidence>
<dbReference type="EMBL" id="JABXWR010000001">
    <property type="protein sequence ID" value="NVO65857.1"/>
    <property type="molecule type" value="Genomic_DNA"/>
</dbReference>